<sequence length="299" mass="35246">MVVSTVSPRYELLSSFCAKILRFEHFKKLYKFNSEFSIIFSVHFVYFLFKINSFDLVVVLNKKGMQILGLQFQFVEHCLDKSVQTLVDNHLHAINSNLSCCVRMLHDFQPFTFVQINLDNFVRLVNFFYEFRISSKVTFQVFKICASQDKFLLWHDNVFDFVLFRHATQIFVSYLVFEKPKLCDLGQILFKNEIVSILPQNTLTKIFIYGQINSNLCQNRCFLAISQIVLILSKLNDFLFWRADLFNCFDDYFVKLCCVCNSAGLQGLYSANLVSYLTNPCFFLSRFRFEDESFRGERE</sequence>
<keyword evidence="3" id="KW-1185">Reference proteome</keyword>
<name>A0ABD2XXH5_9GENT</name>
<organism evidence="2 3">
    <name type="scientific">Cinchona calisaya</name>
    <dbReference type="NCBI Taxonomy" id="153742"/>
    <lineage>
        <taxon>Eukaryota</taxon>
        <taxon>Viridiplantae</taxon>
        <taxon>Streptophyta</taxon>
        <taxon>Embryophyta</taxon>
        <taxon>Tracheophyta</taxon>
        <taxon>Spermatophyta</taxon>
        <taxon>Magnoliopsida</taxon>
        <taxon>eudicotyledons</taxon>
        <taxon>Gunneridae</taxon>
        <taxon>Pentapetalae</taxon>
        <taxon>asterids</taxon>
        <taxon>lamiids</taxon>
        <taxon>Gentianales</taxon>
        <taxon>Rubiaceae</taxon>
        <taxon>Cinchonoideae</taxon>
        <taxon>Cinchoneae</taxon>
        <taxon>Cinchona</taxon>
    </lineage>
</organism>
<keyword evidence="1" id="KW-0472">Membrane</keyword>
<evidence type="ECO:0000256" key="1">
    <source>
        <dbReference type="SAM" id="Phobius"/>
    </source>
</evidence>
<keyword evidence="1" id="KW-0812">Transmembrane</keyword>
<dbReference type="EMBL" id="JBJUIK010000016">
    <property type="protein sequence ID" value="KAL3500069.1"/>
    <property type="molecule type" value="Genomic_DNA"/>
</dbReference>
<feature type="transmembrane region" description="Helical" evidence="1">
    <location>
        <begin position="36"/>
        <end position="60"/>
    </location>
</feature>
<dbReference type="Proteomes" id="UP001630127">
    <property type="component" value="Unassembled WGS sequence"/>
</dbReference>
<protein>
    <recommendedName>
        <fullName evidence="4">Maturase K</fullName>
    </recommendedName>
</protein>
<evidence type="ECO:0000313" key="3">
    <source>
        <dbReference type="Proteomes" id="UP001630127"/>
    </source>
</evidence>
<reference evidence="2 3" key="1">
    <citation type="submission" date="2024-11" db="EMBL/GenBank/DDBJ databases">
        <title>A near-complete genome assembly of Cinchona calisaya.</title>
        <authorList>
            <person name="Lian D.C."/>
            <person name="Zhao X.W."/>
            <person name="Wei L."/>
        </authorList>
    </citation>
    <scope>NUCLEOTIDE SEQUENCE [LARGE SCALE GENOMIC DNA]</scope>
    <source>
        <tissue evidence="2">Nenye</tissue>
    </source>
</reference>
<dbReference type="AlphaFoldDB" id="A0ABD2XXH5"/>
<accession>A0ABD2XXH5</accession>
<evidence type="ECO:0008006" key="4">
    <source>
        <dbReference type="Google" id="ProtNLM"/>
    </source>
</evidence>
<comment type="caution">
    <text evidence="2">The sequence shown here is derived from an EMBL/GenBank/DDBJ whole genome shotgun (WGS) entry which is preliminary data.</text>
</comment>
<proteinExistence type="predicted"/>
<gene>
    <name evidence="2" type="ORF">ACH5RR_039162</name>
</gene>
<keyword evidence="1" id="KW-1133">Transmembrane helix</keyword>
<evidence type="ECO:0000313" key="2">
    <source>
        <dbReference type="EMBL" id="KAL3500069.1"/>
    </source>
</evidence>